<evidence type="ECO:0000256" key="14">
    <source>
        <dbReference type="ARBA" id="ARBA00023180"/>
    </source>
</evidence>
<keyword evidence="4" id="KW-0808">Transferase</keyword>
<dbReference type="PROSITE" id="PS50011">
    <property type="entry name" value="PROTEIN_KINASE_DOM"/>
    <property type="match status" value="1"/>
</dbReference>
<evidence type="ECO:0000256" key="3">
    <source>
        <dbReference type="ARBA" id="ARBA00022553"/>
    </source>
</evidence>
<evidence type="ECO:0000256" key="6">
    <source>
        <dbReference type="ARBA" id="ARBA00022729"/>
    </source>
</evidence>
<evidence type="ECO:0000256" key="8">
    <source>
        <dbReference type="ARBA" id="ARBA00022741"/>
    </source>
</evidence>
<dbReference type="InterPro" id="IPR011009">
    <property type="entry name" value="Kinase-like_dom_sf"/>
</dbReference>
<evidence type="ECO:0000256" key="12">
    <source>
        <dbReference type="ARBA" id="ARBA00023136"/>
    </source>
</evidence>
<evidence type="ECO:0000256" key="18">
    <source>
        <dbReference type="RuleBase" id="RU000304"/>
    </source>
</evidence>
<feature type="domain" description="Gnk2-homologous" evidence="21">
    <location>
        <begin position="1"/>
        <end position="77"/>
    </location>
</feature>
<evidence type="ECO:0000256" key="17">
    <source>
        <dbReference type="PROSITE-ProRule" id="PRU10141"/>
    </source>
</evidence>
<dbReference type="Proteomes" id="UP000029120">
    <property type="component" value="Chromosome 7"/>
</dbReference>
<dbReference type="InterPro" id="IPR002902">
    <property type="entry name" value="GNK2"/>
</dbReference>
<evidence type="ECO:0000313" key="23">
    <source>
        <dbReference type="Proteomes" id="UP000029120"/>
    </source>
</evidence>
<organism evidence="22 23">
    <name type="scientific">Arabis alpina</name>
    <name type="common">Alpine rock-cress</name>
    <dbReference type="NCBI Taxonomy" id="50452"/>
    <lineage>
        <taxon>Eukaryota</taxon>
        <taxon>Viridiplantae</taxon>
        <taxon>Streptophyta</taxon>
        <taxon>Embryophyta</taxon>
        <taxon>Tracheophyta</taxon>
        <taxon>Spermatophyta</taxon>
        <taxon>Magnoliopsida</taxon>
        <taxon>eudicotyledons</taxon>
        <taxon>Gunneridae</taxon>
        <taxon>Pentapetalae</taxon>
        <taxon>rosids</taxon>
        <taxon>malvids</taxon>
        <taxon>Brassicales</taxon>
        <taxon>Brassicaceae</taxon>
        <taxon>Arabideae</taxon>
        <taxon>Arabis</taxon>
    </lineage>
</organism>
<evidence type="ECO:0000256" key="7">
    <source>
        <dbReference type="ARBA" id="ARBA00022737"/>
    </source>
</evidence>
<comment type="catalytic activity">
    <reaction evidence="16">
        <text>L-threonyl-[protein] + ATP = O-phospho-L-threonyl-[protein] + ADP + H(+)</text>
        <dbReference type="Rhea" id="RHEA:46608"/>
        <dbReference type="Rhea" id="RHEA-COMP:11060"/>
        <dbReference type="Rhea" id="RHEA-COMP:11605"/>
        <dbReference type="ChEBI" id="CHEBI:15378"/>
        <dbReference type="ChEBI" id="CHEBI:30013"/>
        <dbReference type="ChEBI" id="CHEBI:30616"/>
        <dbReference type="ChEBI" id="CHEBI:61977"/>
        <dbReference type="ChEBI" id="CHEBI:456216"/>
    </reaction>
</comment>
<evidence type="ECO:0008006" key="24">
    <source>
        <dbReference type="Google" id="ProtNLM"/>
    </source>
</evidence>
<evidence type="ECO:0000256" key="13">
    <source>
        <dbReference type="ARBA" id="ARBA00023170"/>
    </source>
</evidence>
<dbReference type="PROSITE" id="PS00107">
    <property type="entry name" value="PROTEIN_KINASE_ATP"/>
    <property type="match status" value="1"/>
</dbReference>
<evidence type="ECO:0000256" key="2">
    <source>
        <dbReference type="ARBA" id="ARBA00022527"/>
    </source>
</evidence>
<dbReference type="PANTHER" id="PTHR27002">
    <property type="entry name" value="RECEPTOR-LIKE SERINE/THREONINE-PROTEIN KINASE SD1-8"/>
    <property type="match status" value="1"/>
</dbReference>
<comment type="subcellular location">
    <subcellularLocation>
        <location evidence="1">Membrane</location>
        <topology evidence="1">Single-pass membrane protein</topology>
    </subcellularLocation>
</comment>
<evidence type="ECO:0000259" key="20">
    <source>
        <dbReference type="PROSITE" id="PS50011"/>
    </source>
</evidence>
<dbReference type="GO" id="GO:0042742">
    <property type="term" value="P:defense response to bacterium"/>
    <property type="evidence" value="ECO:0007669"/>
    <property type="project" value="TreeGrafter"/>
</dbReference>
<keyword evidence="2 18" id="KW-0723">Serine/threonine-protein kinase</keyword>
<evidence type="ECO:0000256" key="16">
    <source>
        <dbReference type="ARBA" id="ARBA00047951"/>
    </source>
</evidence>
<accession>A0A087GG87</accession>
<dbReference type="Gene3D" id="3.30.200.20">
    <property type="entry name" value="Phosphorylase Kinase, domain 1"/>
    <property type="match status" value="1"/>
</dbReference>
<dbReference type="PANTHER" id="PTHR27002:SF997">
    <property type="entry name" value="CYSTEINE-RICH RECEPTOR-LIKE PROTEIN KINASE 13-RELATED"/>
    <property type="match status" value="1"/>
</dbReference>
<keyword evidence="3" id="KW-0597">Phosphoprotein</keyword>
<keyword evidence="8 17" id="KW-0547">Nucleotide-binding</keyword>
<dbReference type="GO" id="GO:0005886">
    <property type="term" value="C:plasma membrane"/>
    <property type="evidence" value="ECO:0007669"/>
    <property type="project" value="TreeGrafter"/>
</dbReference>
<dbReference type="InterPro" id="IPR001245">
    <property type="entry name" value="Ser-Thr/Tyr_kinase_cat_dom"/>
</dbReference>
<keyword evidence="6" id="KW-0732">Signal</keyword>
<dbReference type="FunFam" id="1.10.510.10:FF:000129">
    <property type="entry name" value="cysteine-rich receptor-like protein kinase 10"/>
    <property type="match status" value="1"/>
</dbReference>
<keyword evidence="11 19" id="KW-1133">Transmembrane helix</keyword>
<keyword evidence="23" id="KW-1185">Reference proteome</keyword>
<feature type="domain" description="Protein kinase" evidence="20">
    <location>
        <begin position="90"/>
        <end position="420"/>
    </location>
</feature>
<dbReference type="OMA" id="LIWYNEC"/>
<dbReference type="InterPro" id="IPR000719">
    <property type="entry name" value="Prot_kinase_dom"/>
</dbReference>
<dbReference type="OrthoDB" id="4062651at2759"/>
<keyword evidence="5 19" id="KW-0812">Transmembrane</keyword>
<evidence type="ECO:0000256" key="19">
    <source>
        <dbReference type="SAM" id="Phobius"/>
    </source>
</evidence>
<dbReference type="eggNOG" id="ENOG502QWDY">
    <property type="taxonomic scope" value="Eukaryota"/>
</dbReference>
<evidence type="ECO:0000256" key="10">
    <source>
        <dbReference type="ARBA" id="ARBA00022840"/>
    </source>
</evidence>
<dbReference type="Gene3D" id="1.10.510.10">
    <property type="entry name" value="Transferase(Phosphotransferase) domain 1"/>
    <property type="match status" value="1"/>
</dbReference>
<dbReference type="GO" id="GO:0005524">
    <property type="term" value="F:ATP binding"/>
    <property type="evidence" value="ECO:0007669"/>
    <property type="project" value="UniProtKB-UniRule"/>
</dbReference>
<evidence type="ECO:0000313" key="22">
    <source>
        <dbReference type="EMBL" id="KFK28889.1"/>
    </source>
</evidence>
<evidence type="ECO:0000256" key="5">
    <source>
        <dbReference type="ARBA" id="ARBA00022692"/>
    </source>
</evidence>
<dbReference type="PROSITE" id="PS51473">
    <property type="entry name" value="GNK2"/>
    <property type="match status" value="1"/>
</dbReference>
<reference evidence="23" key="1">
    <citation type="journal article" date="2015" name="Nat. Plants">
        <title>Genome expansion of Arabis alpina linked with retrotransposition and reduced symmetric DNA methylation.</title>
        <authorList>
            <person name="Willing E.M."/>
            <person name="Rawat V."/>
            <person name="Mandakova T."/>
            <person name="Maumus F."/>
            <person name="James G.V."/>
            <person name="Nordstroem K.J."/>
            <person name="Becker C."/>
            <person name="Warthmann N."/>
            <person name="Chica C."/>
            <person name="Szarzynska B."/>
            <person name="Zytnicki M."/>
            <person name="Albani M.C."/>
            <person name="Kiefer C."/>
            <person name="Bergonzi S."/>
            <person name="Castaings L."/>
            <person name="Mateos J.L."/>
            <person name="Berns M.C."/>
            <person name="Bujdoso N."/>
            <person name="Piofczyk T."/>
            <person name="de Lorenzo L."/>
            <person name="Barrero-Sicilia C."/>
            <person name="Mateos I."/>
            <person name="Piednoel M."/>
            <person name="Hagmann J."/>
            <person name="Chen-Min-Tao R."/>
            <person name="Iglesias-Fernandez R."/>
            <person name="Schuster S.C."/>
            <person name="Alonso-Blanco C."/>
            <person name="Roudier F."/>
            <person name="Carbonero P."/>
            <person name="Paz-Ares J."/>
            <person name="Davis S.J."/>
            <person name="Pecinka A."/>
            <person name="Quesneville H."/>
            <person name="Colot V."/>
            <person name="Lysak M.A."/>
            <person name="Weigel D."/>
            <person name="Coupland G."/>
            <person name="Schneeberger K."/>
        </authorList>
    </citation>
    <scope>NUCLEOTIDE SEQUENCE [LARGE SCALE GENOMIC DNA]</scope>
    <source>
        <strain evidence="23">cv. Pajares</strain>
    </source>
</reference>
<comment type="catalytic activity">
    <reaction evidence="15">
        <text>L-seryl-[protein] + ATP = O-phospho-L-seryl-[protein] + ADP + H(+)</text>
        <dbReference type="Rhea" id="RHEA:17989"/>
        <dbReference type="Rhea" id="RHEA-COMP:9863"/>
        <dbReference type="Rhea" id="RHEA-COMP:11604"/>
        <dbReference type="ChEBI" id="CHEBI:15378"/>
        <dbReference type="ChEBI" id="CHEBI:29999"/>
        <dbReference type="ChEBI" id="CHEBI:30616"/>
        <dbReference type="ChEBI" id="CHEBI:83421"/>
        <dbReference type="ChEBI" id="CHEBI:456216"/>
    </reaction>
</comment>
<keyword evidence="12 19" id="KW-0472">Membrane</keyword>
<gene>
    <name evidence="22" type="ordered locus">AALP_Aa7g061400</name>
</gene>
<dbReference type="InterPro" id="IPR008271">
    <property type="entry name" value="Ser/Thr_kinase_AS"/>
</dbReference>
<evidence type="ECO:0000256" key="11">
    <source>
        <dbReference type="ARBA" id="ARBA00022989"/>
    </source>
</evidence>
<dbReference type="Pfam" id="PF07714">
    <property type="entry name" value="PK_Tyr_Ser-Thr"/>
    <property type="match status" value="1"/>
</dbReference>
<sequence>MNQAAIEASNNSKNFDARKANLNAFQSVYVMVQCTHDLKRQDCLRCLQQIIHQVPTSRIGGRLIVPSCSARYELYEFYNVSAIRTPQPWLDPSPRHGKGGKSSVIIISVVVPITAVFLLLIAAFTFRAKRKKTIYETELLPEVPTGKDDITTAGSLQFDFKAIEVATDKFSESNKLGQGGFGEVYKGTFPSGVQVAVKRLSKTSGQGEEKILVYEFVPNKSLDYFLFDSTMQSLLDWTRRLNIIGGIARGILYLHQDSRHTIIHRDLKAGNILLDVDMNPKIADFGMARIFGMDQTEANTRRIVGTYGYMSPEYAMYGYFSMKSDIYSFGVLVLEIISGKKNSSLSHMDDSGGNLVTYTWRLWSNGSPLELSDPSFQDNYLVNDITRCIHIALLCVQEEAEDRPTMSAIVQMLTTSSIALAAPRPPGFFFRDRHEPQVGRAGDTSTLCSVDDASITIVAPR</sequence>
<dbReference type="GO" id="GO:0004674">
    <property type="term" value="F:protein serine/threonine kinase activity"/>
    <property type="evidence" value="ECO:0007669"/>
    <property type="project" value="UniProtKB-KW"/>
</dbReference>
<feature type="transmembrane region" description="Helical" evidence="19">
    <location>
        <begin position="104"/>
        <end position="126"/>
    </location>
</feature>
<dbReference type="Pfam" id="PF01657">
    <property type="entry name" value="Stress-antifung"/>
    <property type="match status" value="1"/>
</dbReference>
<protein>
    <recommendedName>
        <fullName evidence="24">Protein kinase domain-containing protein</fullName>
    </recommendedName>
</protein>
<feature type="binding site" evidence="17">
    <location>
        <position position="198"/>
    </location>
    <ligand>
        <name>ATP</name>
        <dbReference type="ChEBI" id="CHEBI:30616"/>
    </ligand>
</feature>
<evidence type="ECO:0000256" key="9">
    <source>
        <dbReference type="ARBA" id="ARBA00022777"/>
    </source>
</evidence>
<dbReference type="CDD" id="cd23509">
    <property type="entry name" value="Gnk2-like"/>
    <property type="match status" value="1"/>
</dbReference>
<name>A0A087GG87_ARAAL</name>
<dbReference type="InterPro" id="IPR038408">
    <property type="entry name" value="GNK2_sf"/>
</dbReference>
<dbReference type="SMART" id="SM00220">
    <property type="entry name" value="S_TKc"/>
    <property type="match status" value="1"/>
</dbReference>
<dbReference type="SUPFAM" id="SSF56112">
    <property type="entry name" value="Protein kinase-like (PK-like)"/>
    <property type="match status" value="1"/>
</dbReference>
<keyword evidence="7" id="KW-0677">Repeat</keyword>
<evidence type="ECO:0000256" key="15">
    <source>
        <dbReference type="ARBA" id="ARBA00047558"/>
    </source>
</evidence>
<keyword evidence="14" id="KW-0325">Glycoprotein</keyword>
<evidence type="ECO:0000256" key="4">
    <source>
        <dbReference type="ARBA" id="ARBA00022679"/>
    </source>
</evidence>
<evidence type="ECO:0000256" key="1">
    <source>
        <dbReference type="ARBA" id="ARBA00004167"/>
    </source>
</evidence>
<dbReference type="Gene3D" id="3.30.430.20">
    <property type="entry name" value="Gnk2 domain, C-X8-C-X2-C motif"/>
    <property type="match status" value="1"/>
</dbReference>
<dbReference type="EMBL" id="CM002875">
    <property type="protein sequence ID" value="KFK28889.1"/>
    <property type="molecule type" value="Genomic_DNA"/>
</dbReference>
<dbReference type="PROSITE" id="PS00108">
    <property type="entry name" value="PROTEIN_KINASE_ST"/>
    <property type="match status" value="1"/>
</dbReference>
<evidence type="ECO:0000259" key="21">
    <source>
        <dbReference type="PROSITE" id="PS51473"/>
    </source>
</evidence>
<comment type="similarity">
    <text evidence="18">Belongs to the protein kinase superfamily.</text>
</comment>
<keyword evidence="13" id="KW-0675">Receptor</keyword>
<keyword evidence="10 17" id="KW-0067">ATP-binding</keyword>
<dbReference type="Gramene" id="KFK28889">
    <property type="protein sequence ID" value="KFK28889"/>
    <property type="gene ID" value="AALP_AA7G061400"/>
</dbReference>
<dbReference type="InterPro" id="IPR017441">
    <property type="entry name" value="Protein_kinase_ATP_BS"/>
</dbReference>
<keyword evidence="9" id="KW-0418">Kinase</keyword>
<proteinExistence type="inferred from homology"/>
<dbReference type="AlphaFoldDB" id="A0A087GG87"/>